<evidence type="ECO:0000256" key="3">
    <source>
        <dbReference type="ARBA" id="ARBA00023163"/>
    </source>
</evidence>
<dbReference type="InterPro" id="IPR020449">
    <property type="entry name" value="Tscrpt_reg_AraC-type_HTH"/>
</dbReference>
<dbReference type="EMBL" id="BAABIQ010000041">
    <property type="protein sequence ID" value="GAA4800125.1"/>
    <property type="molecule type" value="Genomic_DNA"/>
</dbReference>
<dbReference type="InterPro" id="IPR018062">
    <property type="entry name" value="HTH_AraC-typ_CS"/>
</dbReference>
<keyword evidence="2" id="KW-0238">DNA-binding</keyword>
<dbReference type="SMART" id="SM00342">
    <property type="entry name" value="HTH_ARAC"/>
    <property type="match status" value="1"/>
</dbReference>
<dbReference type="PROSITE" id="PS01124">
    <property type="entry name" value="HTH_ARAC_FAMILY_2"/>
    <property type="match status" value="1"/>
</dbReference>
<name>A0ABP9BT32_9SPHI</name>
<keyword evidence="3" id="KW-0804">Transcription</keyword>
<dbReference type="PANTHER" id="PTHR47893">
    <property type="entry name" value="REGULATORY PROTEIN PCHR"/>
    <property type="match status" value="1"/>
</dbReference>
<dbReference type="InterPro" id="IPR053142">
    <property type="entry name" value="PchR_regulatory_protein"/>
</dbReference>
<dbReference type="InterPro" id="IPR018060">
    <property type="entry name" value="HTH_AraC"/>
</dbReference>
<dbReference type="PROSITE" id="PS00041">
    <property type="entry name" value="HTH_ARAC_FAMILY_1"/>
    <property type="match status" value="1"/>
</dbReference>
<dbReference type="PRINTS" id="PR00032">
    <property type="entry name" value="HTHARAC"/>
</dbReference>
<proteinExistence type="predicted"/>
<feature type="domain" description="HTH araC/xylS-type" evidence="4">
    <location>
        <begin position="230"/>
        <end position="328"/>
    </location>
</feature>
<evidence type="ECO:0000313" key="6">
    <source>
        <dbReference type="Proteomes" id="UP001501411"/>
    </source>
</evidence>
<dbReference type="PANTHER" id="PTHR47893:SF1">
    <property type="entry name" value="REGULATORY PROTEIN PCHR"/>
    <property type="match status" value="1"/>
</dbReference>
<keyword evidence="6" id="KW-1185">Reference proteome</keyword>
<reference evidence="6" key="1">
    <citation type="journal article" date="2019" name="Int. J. Syst. Evol. Microbiol.">
        <title>The Global Catalogue of Microorganisms (GCM) 10K type strain sequencing project: providing services to taxonomists for standard genome sequencing and annotation.</title>
        <authorList>
            <consortium name="The Broad Institute Genomics Platform"/>
            <consortium name="The Broad Institute Genome Sequencing Center for Infectious Disease"/>
            <person name="Wu L."/>
            <person name="Ma J."/>
        </authorList>
    </citation>
    <scope>NUCLEOTIDE SEQUENCE [LARGE SCALE GENOMIC DNA]</scope>
    <source>
        <strain evidence="6">JCM 18200</strain>
    </source>
</reference>
<dbReference type="InterPro" id="IPR009057">
    <property type="entry name" value="Homeodomain-like_sf"/>
</dbReference>
<dbReference type="Proteomes" id="UP001501411">
    <property type="component" value="Unassembled WGS sequence"/>
</dbReference>
<gene>
    <name evidence="5" type="ORF">GCM10023231_31110</name>
</gene>
<comment type="caution">
    <text evidence="5">The sequence shown here is derived from an EMBL/GenBank/DDBJ whole genome shotgun (WGS) entry which is preliminary data.</text>
</comment>
<dbReference type="SUPFAM" id="SSF46689">
    <property type="entry name" value="Homeodomain-like"/>
    <property type="match status" value="2"/>
</dbReference>
<evidence type="ECO:0000259" key="4">
    <source>
        <dbReference type="PROSITE" id="PS01124"/>
    </source>
</evidence>
<accession>A0ABP9BT32</accession>
<dbReference type="Pfam" id="PF12833">
    <property type="entry name" value="HTH_18"/>
    <property type="match status" value="1"/>
</dbReference>
<evidence type="ECO:0000256" key="1">
    <source>
        <dbReference type="ARBA" id="ARBA00023015"/>
    </source>
</evidence>
<dbReference type="Gene3D" id="1.10.10.60">
    <property type="entry name" value="Homeodomain-like"/>
    <property type="match status" value="1"/>
</dbReference>
<keyword evidence="1" id="KW-0805">Transcription regulation</keyword>
<dbReference type="RefSeq" id="WP_345232911.1">
    <property type="nucleotide sequence ID" value="NZ_BAABIQ010000041.1"/>
</dbReference>
<evidence type="ECO:0000313" key="5">
    <source>
        <dbReference type="EMBL" id="GAA4800125.1"/>
    </source>
</evidence>
<sequence length="330" mass="38193">MYIHLELADVKEMMLEHIYPDNNNPFSGPIKEHHLSVQEKLINLNYHEIYFDGIHIGYGDLHLQSKTFLHFEMDHETVEMHFTLIGNTACTLKSIQNKTYGFCSNQHNLIYTPGIKGQLDFNSANCKILEVNLSPRVLEKYLLDTDAFFPFLRQIRSQNLALLGQHHLTITQEMMQVIQAITSCSKTGTFKKMYLEAKVIDLLLLQLEQFASHDCNEFCVLRPRDIEKMHHARDIIFNNIRSPLSLRQLALEIGSNEFTLKKGFKTLFGTTVFGMINDLRMQYARQLIVEGNLSLKQISEQVGYKNISHFTSSFKRKFGLTPGRFMRNPS</sequence>
<evidence type="ECO:0000256" key="2">
    <source>
        <dbReference type="ARBA" id="ARBA00023125"/>
    </source>
</evidence>
<protein>
    <submittedName>
        <fullName evidence="5">AraC family transcriptional regulator</fullName>
    </submittedName>
</protein>
<organism evidence="5 6">
    <name type="scientific">Olivibacter ginsenosidimutans</name>
    <dbReference type="NCBI Taxonomy" id="1176537"/>
    <lineage>
        <taxon>Bacteria</taxon>
        <taxon>Pseudomonadati</taxon>
        <taxon>Bacteroidota</taxon>
        <taxon>Sphingobacteriia</taxon>
        <taxon>Sphingobacteriales</taxon>
        <taxon>Sphingobacteriaceae</taxon>
        <taxon>Olivibacter</taxon>
    </lineage>
</organism>